<feature type="transmembrane region" description="Helical" evidence="1">
    <location>
        <begin position="47"/>
        <end position="65"/>
    </location>
</feature>
<dbReference type="EMBL" id="VBOW01000022">
    <property type="protein sequence ID" value="TMQ59404.1"/>
    <property type="molecule type" value="Genomic_DNA"/>
</dbReference>
<accession>A0A538T7B1</accession>
<evidence type="ECO:0000313" key="2">
    <source>
        <dbReference type="EMBL" id="TMQ59404.1"/>
    </source>
</evidence>
<evidence type="ECO:0000256" key="1">
    <source>
        <dbReference type="SAM" id="Phobius"/>
    </source>
</evidence>
<reference evidence="2 3" key="1">
    <citation type="journal article" date="2019" name="Nat. Microbiol.">
        <title>Mediterranean grassland soil C-N compound turnover is dependent on rainfall and depth, and is mediated by genomically divergent microorganisms.</title>
        <authorList>
            <person name="Diamond S."/>
            <person name="Andeer P.F."/>
            <person name="Li Z."/>
            <person name="Crits-Christoph A."/>
            <person name="Burstein D."/>
            <person name="Anantharaman K."/>
            <person name="Lane K.R."/>
            <person name="Thomas B.C."/>
            <person name="Pan C."/>
            <person name="Northen T.R."/>
            <person name="Banfield J.F."/>
        </authorList>
    </citation>
    <scope>NUCLEOTIDE SEQUENCE [LARGE SCALE GENOMIC DNA]</scope>
    <source>
        <strain evidence="2">WS_6</strain>
    </source>
</reference>
<keyword evidence="1" id="KW-1133">Transmembrane helix</keyword>
<sequence length="104" mass="10870">MSPRTQPSPARVWAARLVAVAADAVQIFAVPAFLGGAASPLNDALDIGVGIVMIALLGWHIAFLPTLVAELVPVLDIFPTWTAAVLFVTRGSRWRQPGGRVGGA</sequence>
<name>A0A538T7B1_UNCEI</name>
<comment type="caution">
    <text evidence="2">The sequence shown here is derived from an EMBL/GenBank/DDBJ whole genome shotgun (WGS) entry which is preliminary data.</text>
</comment>
<protein>
    <submittedName>
        <fullName evidence="2">Uncharacterized protein</fullName>
    </submittedName>
</protein>
<feature type="transmembrane region" description="Helical" evidence="1">
    <location>
        <begin position="12"/>
        <end position="35"/>
    </location>
</feature>
<proteinExistence type="predicted"/>
<keyword evidence="1" id="KW-0812">Transmembrane</keyword>
<dbReference type="Proteomes" id="UP000316852">
    <property type="component" value="Unassembled WGS sequence"/>
</dbReference>
<keyword evidence="1" id="KW-0472">Membrane</keyword>
<evidence type="ECO:0000313" key="3">
    <source>
        <dbReference type="Proteomes" id="UP000316852"/>
    </source>
</evidence>
<organism evidence="2 3">
    <name type="scientific">Eiseniibacteriota bacterium</name>
    <dbReference type="NCBI Taxonomy" id="2212470"/>
    <lineage>
        <taxon>Bacteria</taxon>
        <taxon>Candidatus Eiseniibacteriota</taxon>
    </lineage>
</organism>
<dbReference type="AlphaFoldDB" id="A0A538T7B1"/>
<gene>
    <name evidence="2" type="ORF">E6K76_04880</name>
</gene>